<feature type="transmembrane region" description="Helical" evidence="1">
    <location>
        <begin position="91"/>
        <end position="122"/>
    </location>
</feature>
<reference evidence="2" key="1">
    <citation type="submission" date="2021-05" db="EMBL/GenBank/DDBJ databases">
        <title>Complete genome sequence of the cellulolytic planctomycete Telmatocola sphagniphila SP2T and characterization of the first cellulase from planctomycetes.</title>
        <authorList>
            <person name="Rakitin A.L."/>
            <person name="Beletsky A.V."/>
            <person name="Naumoff D.G."/>
            <person name="Kulichevskaya I.S."/>
            <person name="Mardanov A.V."/>
            <person name="Ravin N.V."/>
            <person name="Dedysh S.N."/>
        </authorList>
    </citation>
    <scope>NUCLEOTIDE SEQUENCE</scope>
    <source>
        <strain evidence="2">SP2T</strain>
    </source>
</reference>
<dbReference type="EMBL" id="CP074694">
    <property type="protein sequence ID" value="QVL32004.1"/>
    <property type="molecule type" value="Genomic_DNA"/>
</dbReference>
<name>A0A8E6B655_9BACT</name>
<gene>
    <name evidence="2" type="ORF">KIH39_24740</name>
</gene>
<feature type="transmembrane region" description="Helical" evidence="1">
    <location>
        <begin position="229"/>
        <end position="250"/>
    </location>
</feature>
<keyword evidence="1" id="KW-0472">Membrane</keyword>
<dbReference type="Proteomes" id="UP000676194">
    <property type="component" value="Chromosome"/>
</dbReference>
<feature type="transmembrane region" description="Helical" evidence="1">
    <location>
        <begin position="128"/>
        <end position="150"/>
    </location>
</feature>
<feature type="transmembrane region" description="Helical" evidence="1">
    <location>
        <begin position="48"/>
        <end position="70"/>
    </location>
</feature>
<evidence type="ECO:0000256" key="1">
    <source>
        <dbReference type="SAM" id="Phobius"/>
    </source>
</evidence>
<feature type="transmembrane region" description="Helical" evidence="1">
    <location>
        <begin position="480"/>
        <end position="504"/>
    </location>
</feature>
<feature type="transmembrane region" description="Helical" evidence="1">
    <location>
        <begin position="395"/>
        <end position="413"/>
    </location>
</feature>
<keyword evidence="3" id="KW-1185">Reference proteome</keyword>
<proteinExistence type="predicted"/>
<evidence type="ECO:0000313" key="3">
    <source>
        <dbReference type="Proteomes" id="UP000676194"/>
    </source>
</evidence>
<dbReference type="AlphaFoldDB" id="A0A8E6B655"/>
<feature type="transmembrane region" description="Helical" evidence="1">
    <location>
        <begin position="452"/>
        <end position="468"/>
    </location>
</feature>
<organism evidence="2 3">
    <name type="scientific">Telmatocola sphagniphila</name>
    <dbReference type="NCBI Taxonomy" id="1123043"/>
    <lineage>
        <taxon>Bacteria</taxon>
        <taxon>Pseudomonadati</taxon>
        <taxon>Planctomycetota</taxon>
        <taxon>Planctomycetia</taxon>
        <taxon>Gemmatales</taxon>
        <taxon>Gemmataceae</taxon>
    </lineage>
</organism>
<feature type="transmembrane region" description="Helical" evidence="1">
    <location>
        <begin position="333"/>
        <end position="357"/>
    </location>
</feature>
<accession>A0A8E6B655</accession>
<keyword evidence="1" id="KW-1133">Transmembrane helix</keyword>
<dbReference type="RefSeq" id="WP_213496552.1">
    <property type="nucleotide sequence ID" value="NZ_CP074694.1"/>
</dbReference>
<feature type="transmembrane region" description="Helical" evidence="1">
    <location>
        <begin position="162"/>
        <end position="179"/>
    </location>
</feature>
<dbReference type="KEGG" id="tsph:KIH39_24740"/>
<feature type="transmembrane region" description="Helical" evidence="1">
    <location>
        <begin position="419"/>
        <end position="440"/>
    </location>
</feature>
<feature type="transmembrane region" description="Helical" evidence="1">
    <location>
        <begin position="295"/>
        <end position="313"/>
    </location>
</feature>
<keyword evidence="1" id="KW-0812">Transmembrane</keyword>
<evidence type="ECO:0000313" key="2">
    <source>
        <dbReference type="EMBL" id="QVL32004.1"/>
    </source>
</evidence>
<protein>
    <submittedName>
        <fullName evidence="2">Uncharacterized protein</fullName>
    </submittedName>
</protein>
<sequence>MLSAFFHIAMVSPTRQLSLRRAAVVHVIFLCALGLVIQANANLQTLTLASQVLIAVSIVEASIVCGWRLTQMPKSQALEFMLTSPVQPKRLFFAEAAVGLSRFLFVHLAGLPVILLLCSVGLLQYFDIWAVFVLPFIWGVTAALGLTVWAYETLLVKRVGEVVAIVGVIIYLVVGVLAGEHLREWLLALPTSVGQVIFDAYRYLHDGNPFGVVAYWMSPRRNAIVAWEMMQECCLIGVIASVVFFIRAAYRLQGHFADRHYRPFFTNRVDEVARIGEQPLSWWAVKRVMEFSGRVNIWLAGGFSTIYAAYILAGDAWPPWMGRLVFEIFEKMGGVPGLVTGLVILAAVPAAFQYGLWDSSTQDRCRRLELLLLTELDGRDYWNASLAAALKRGRGYLLIAGMLWLALWFSGRIDLSQLLVSVSAGLLVWAFAFLLGFLAFSSGYQANGLGSFLTLGMPLIIFLVYHYLGPTWAMLFPQGIVYATLLNPVSWPCLIIIPYTVLAWRMRRMALRRCENDLRDWYDKNQGVRVAE</sequence>